<keyword evidence="5" id="KW-0479">Metal-binding</keyword>
<accession>A0A1B6EU82</accession>
<evidence type="ECO:0000256" key="1">
    <source>
        <dbReference type="ARBA" id="ARBA00001947"/>
    </source>
</evidence>
<evidence type="ECO:0000259" key="9">
    <source>
        <dbReference type="Pfam" id="PF01431"/>
    </source>
</evidence>
<dbReference type="PRINTS" id="PR00786">
    <property type="entry name" value="NEPRILYSIN"/>
</dbReference>
<dbReference type="PANTHER" id="PTHR11733">
    <property type="entry name" value="ZINC METALLOPROTEASE FAMILY M13 NEPRILYSIN-RELATED"/>
    <property type="match status" value="1"/>
</dbReference>
<protein>
    <recommendedName>
        <fullName evidence="12">Peptidase M13 C-terminal domain-containing protein</fullName>
    </recommendedName>
</protein>
<dbReference type="Pfam" id="PF05649">
    <property type="entry name" value="Peptidase_M13_N"/>
    <property type="match status" value="1"/>
</dbReference>
<comment type="cofactor">
    <cofactor evidence="1">
        <name>Zn(2+)</name>
        <dbReference type="ChEBI" id="CHEBI:29105"/>
    </cofactor>
</comment>
<dbReference type="GO" id="GO:0046872">
    <property type="term" value="F:metal ion binding"/>
    <property type="evidence" value="ECO:0007669"/>
    <property type="project" value="UniProtKB-KW"/>
</dbReference>
<dbReference type="CDD" id="cd08662">
    <property type="entry name" value="M13"/>
    <property type="match status" value="1"/>
</dbReference>
<comment type="similarity">
    <text evidence="3">Belongs to the peptidase M13 family.</text>
</comment>
<comment type="subcellular location">
    <subcellularLocation>
        <location evidence="2">Cell membrane</location>
        <topology evidence="2">Single-pass type II membrane protein</topology>
    </subcellularLocation>
</comment>
<dbReference type="InterPro" id="IPR024079">
    <property type="entry name" value="MetalloPept_cat_dom_sf"/>
</dbReference>
<dbReference type="Gene3D" id="1.10.1380.10">
    <property type="entry name" value="Neutral endopeptidase , domain2"/>
    <property type="match status" value="1"/>
</dbReference>
<gene>
    <name evidence="11" type="ORF">g.26127</name>
</gene>
<evidence type="ECO:0000256" key="6">
    <source>
        <dbReference type="ARBA" id="ARBA00022801"/>
    </source>
</evidence>
<dbReference type="InterPro" id="IPR042089">
    <property type="entry name" value="Peptidase_M13_dom_2"/>
</dbReference>
<dbReference type="Gene3D" id="3.40.390.10">
    <property type="entry name" value="Collagenase (Catalytic Domain)"/>
    <property type="match status" value="1"/>
</dbReference>
<evidence type="ECO:0000256" key="5">
    <source>
        <dbReference type="ARBA" id="ARBA00022723"/>
    </source>
</evidence>
<evidence type="ECO:0000256" key="4">
    <source>
        <dbReference type="ARBA" id="ARBA00022670"/>
    </source>
</evidence>
<evidence type="ECO:0000256" key="8">
    <source>
        <dbReference type="ARBA" id="ARBA00023049"/>
    </source>
</evidence>
<evidence type="ECO:0000256" key="2">
    <source>
        <dbReference type="ARBA" id="ARBA00004401"/>
    </source>
</evidence>
<keyword evidence="8" id="KW-0482">Metalloprotease</keyword>
<keyword evidence="6" id="KW-0378">Hydrolase</keyword>
<dbReference type="GO" id="GO:0016485">
    <property type="term" value="P:protein processing"/>
    <property type="evidence" value="ECO:0007669"/>
    <property type="project" value="TreeGrafter"/>
</dbReference>
<sequence>MLRRDESEKIADLGISSQNHEIERGRIKSLLAEAPKSDEPKTFQKVKKLYRSCREQKLNSQVDKIVSLFREVGGFPSLEGDAWDEKGWSLIETYRKMRLKGFSTNVLFSLTYRFNPLDLNHISLYIRNPEVSKSYLFTPNCENCKENFITQYVRIVTSLNGDENKAAADAADLFLLTSEIVDIDEKNPSIDFFKPLALKEQVKTISTLASNYSFINWKEYIKIVLKMKSDPSDNFIVVVNSPNYLEALNSMLSKTSTRTLANYMIWMNLDIMYSFSANKRRRDSCFSLIEHKLLFALQAMYLHSYYYDNIGDAKLVKQMFEKIKRQAMSTISKADWMDSRVKKEAEAKVEAIDLYLGFSEELSDIKLVDKRFENLQVTNNFLDSILNVIKFRADVMSNYVGKTADKKFWKIIGLQLDPLYDAVSTFYSLEDNSLWVAPGILQLPVFYEYWPESVNYGRVGNRIAHEFTHAVDASGREVNKDGKIGVWWDSLTSTRFNQKSQCFIKQYSNFTIVNVEGELEGLNGKIHVDENIADTTGIKLAFEAYRAHTDSNLLSETRLPGVDYTSEQIFFISMAHYACNKREEDKYSDSKDHLYSPSRYRVIGSLQNLPQFSEVFSCKTGSRMNPENKCVIW</sequence>
<evidence type="ECO:0000259" key="10">
    <source>
        <dbReference type="Pfam" id="PF05649"/>
    </source>
</evidence>
<evidence type="ECO:0000256" key="7">
    <source>
        <dbReference type="ARBA" id="ARBA00022833"/>
    </source>
</evidence>
<dbReference type="GO" id="GO:0005886">
    <property type="term" value="C:plasma membrane"/>
    <property type="evidence" value="ECO:0007669"/>
    <property type="project" value="UniProtKB-SubCell"/>
</dbReference>
<dbReference type="AlphaFoldDB" id="A0A1B6EU82"/>
<evidence type="ECO:0008006" key="12">
    <source>
        <dbReference type="Google" id="ProtNLM"/>
    </source>
</evidence>
<dbReference type="EMBL" id="GECZ01028476">
    <property type="protein sequence ID" value="JAS41293.1"/>
    <property type="molecule type" value="Transcribed_RNA"/>
</dbReference>
<dbReference type="InterPro" id="IPR000718">
    <property type="entry name" value="Peptidase_M13"/>
</dbReference>
<organism evidence="11">
    <name type="scientific">Cuerna arida</name>
    <dbReference type="NCBI Taxonomy" id="1464854"/>
    <lineage>
        <taxon>Eukaryota</taxon>
        <taxon>Metazoa</taxon>
        <taxon>Ecdysozoa</taxon>
        <taxon>Arthropoda</taxon>
        <taxon>Hexapoda</taxon>
        <taxon>Insecta</taxon>
        <taxon>Pterygota</taxon>
        <taxon>Neoptera</taxon>
        <taxon>Paraneoptera</taxon>
        <taxon>Hemiptera</taxon>
        <taxon>Auchenorrhyncha</taxon>
        <taxon>Membracoidea</taxon>
        <taxon>Cicadellidae</taxon>
        <taxon>Cicadellinae</taxon>
        <taxon>Proconiini</taxon>
        <taxon>Cuerna</taxon>
    </lineage>
</organism>
<keyword evidence="7" id="KW-0862">Zinc</keyword>
<dbReference type="PANTHER" id="PTHR11733:SF167">
    <property type="entry name" value="FI17812P1-RELATED"/>
    <property type="match status" value="1"/>
</dbReference>
<dbReference type="PROSITE" id="PS51885">
    <property type="entry name" value="NEPRILYSIN"/>
    <property type="match status" value="1"/>
</dbReference>
<feature type="domain" description="Peptidase M13 N-terminal" evidence="10">
    <location>
        <begin position="21"/>
        <end position="358"/>
    </location>
</feature>
<evidence type="ECO:0000313" key="11">
    <source>
        <dbReference type="EMBL" id="JAS41293.1"/>
    </source>
</evidence>
<dbReference type="GO" id="GO:0004222">
    <property type="term" value="F:metalloendopeptidase activity"/>
    <property type="evidence" value="ECO:0007669"/>
    <property type="project" value="InterPro"/>
</dbReference>
<reference evidence="11" key="1">
    <citation type="submission" date="2015-11" db="EMBL/GenBank/DDBJ databases">
        <title>De novo transcriptome assembly of four potential Pierce s Disease insect vectors from Arizona vineyards.</title>
        <authorList>
            <person name="Tassone E.E."/>
        </authorList>
    </citation>
    <scope>NUCLEOTIDE SEQUENCE</scope>
</reference>
<keyword evidence="4" id="KW-0645">Protease</keyword>
<dbReference type="InterPro" id="IPR018497">
    <property type="entry name" value="Peptidase_M13_C"/>
</dbReference>
<evidence type="ECO:0000256" key="3">
    <source>
        <dbReference type="ARBA" id="ARBA00007357"/>
    </source>
</evidence>
<feature type="domain" description="Peptidase M13 C-terminal" evidence="9">
    <location>
        <begin position="425"/>
        <end position="631"/>
    </location>
</feature>
<dbReference type="SUPFAM" id="SSF55486">
    <property type="entry name" value="Metalloproteases ('zincins'), catalytic domain"/>
    <property type="match status" value="1"/>
</dbReference>
<name>A0A1B6EU82_9HEMI</name>
<proteinExistence type="inferred from homology"/>
<dbReference type="InterPro" id="IPR008753">
    <property type="entry name" value="Peptidase_M13_N"/>
</dbReference>
<dbReference type="Pfam" id="PF01431">
    <property type="entry name" value="Peptidase_M13"/>
    <property type="match status" value="1"/>
</dbReference>